<feature type="non-terminal residue" evidence="3">
    <location>
        <position position="1232"/>
    </location>
</feature>
<dbReference type="Pfam" id="PF04046">
    <property type="entry name" value="PSP"/>
    <property type="match status" value="1"/>
</dbReference>
<feature type="compositionally biased region" description="Low complexity" evidence="1">
    <location>
        <begin position="640"/>
        <end position="651"/>
    </location>
</feature>
<dbReference type="PANTHER" id="PTHR12785:SF6">
    <property type="entry name" value="SPLICING FACTOR 3B SUBUNIT 2"/>
    <property type="match status" value="1"/>
</dbReference>
<feature type="compositionally biased region" description="Acidic residues" evidence="1">
    <location>
        <begin position="396"/>
        <end position="424"/>
    </location>
</feature>
<feature type="compositionally biased region" description="Polar residues" evidence="1">
    <location>
        <begin position="33"/>
        <end position="45"/>
    </location>
</feature>
<dbReference type="OrthoDB" id="10260794at2759"/>
<dbReference type="Proteomes" id="UP000779574">
    <property type="component" value="Unassembled WGS sequence"/>
</dbReference>
<name>A0A9P8ETB6_AURME</name>
<dbReference type="InterPro" id="IPR006568">
    <property type="entry name" value="PSP_pro-rich"/>
</dbReference>
<feature type="region of interest" description="Disordered" evidence="1">
    <location>
        <begin position="99"/>
        <end position="141"/>
    </location>
</feature>
<sequence>MAAVAVNGGAGAKKLSKNAFRRQQKKAQKERSASATPSVAESTDLSEAETPKPETGRQPDAQINTRDDPMQNNDLPNDDFTIPEDDPLYAEFQSVLSKFNNVDKSQTKEDEKPEIYYDDDNDDIPDEEDENQPKLSKKARKAASKLTIAELKRLVRKPELVEWTDIDASDPLLLVRIKSQRNVVPVPSHWALKREYLSSKRGIEKTHFNLPKFIADTGIAEMRDAVLEKQAEATLKQKQRERVQGKLEKLDIDYQKLYEAFFRHQTKPPLTRYGEVYYEGKEYETNLRHLRPGELSDELREALNMPPGAPPPWLINQQRFGPPPSYPGLKIPGLNAPPPPGASWGFHPGGYGKPPVDEYTNRPLFGGDIFGVSNAEDEEAPSGAPVEKTLWGELQEREEEEEEEEDEEDEDEEDGDEAMDEEDIGAGLETPSGLASAVPTEIGIESVGGDFELRKNARAPEPEYDGAPRSAYQVLPEQNIRAQGFFGGERAYDLRGAQQNLPVLGQENRGSKRKVGDIDVSVDVDALERDDRLSKEEIQRQFEAQRQAQAEGQWKGRVDQEDLSQMIAEESNKRLKQDKERNERRRGGGDNRASTAASSKLRRDLDKELCQEAANMDRDRDRDRRPFPREDQYGDGRGQSYRPPRSPVPRSDTYRAPRSPPRGNAYVDSYRAPPRNRSRSPLPFRRRSRSPPPFRPRDGGDSYRGRARSPPPRRGGFMRDETYRPPHASRFHRDPLPYNNRSPVRAPRDRSPLPLKRGRDISPAGSRGRRSPPPAKRERLDSPPRSRYNAYPPSRDISPGPGRDRREMRLTPPRGVTRGYRLLSRSPIQHNENVNPRKVDWRRRSPSPPRPRPGPDLISTENSGPGSVTSSRRSSPPIHPSRLAAIDPLPREDLFANRAPRPISPAPIPPRSPIVSRPRSPIPSRPRSPVPSRPRSPVPPPADVRSPIRKREPTPPRERDIPTGPAIRAPPTGPARQDEPPQPRAPPTGPGATRSYAQAAGDVPIPTGPRMRANSPPTHPRGGMMSRGGFQRDYPPRDFGSRGDYHGPRGRGGPYGGPSYRGGRGGYAAQHNRDPDFASAPPSGPRGSISAHAPPPPFRGGAHTSGTYPRTTRFAPNGAPLPSGPKADIVMGGMGEFDRGIKPGNAYLSDLPRIVDGGIKAPELYDRGRLNKLEDEAEKLRQVIEDKQARKRRGLKEWAKLSRESETASFRAQLADENVRALAGENDGGAAF</sequence>
<feature type="compositionally biased region" description="Basic and acidic residues" evidence="1">
    <location>
        <begin position="1034"/>
        <end position="1047"/>
    </location>
</feature>
<feature type="compositionally biased region" description="Basic and acidic residues" evidence="1">
    <location>
        <begin position="775"/>
        <end position="784"/>
    </location>
</feature>
<dbReference type="EMBL" id="JAHFXF010000063">
    <property type="protein sequence ID" value="KAG9697995.1"/>
    <property type="molecule type" value="Genomic_DNA"/>
</dbReference>
<feature type="region of interest" description="Disordered" evidence="1">
    <location>
        <begin position="503"/>
        <end position="1127"/>
    </location>
</feature>
<proteinExistence type="predicted"/>
<dbReference type="AlphaFoldDB" id="A0A9P8ETB6"/>
<feature type="compositionally biased region" description="Basic residues" evidence="1">
    <location>
        <begin position="14"/>
        <end position="26"/>
    </location>
</feature>
<feature type="compositionally biased region" description="Basic and acidic residues" evidence="1">
    <location>
        <begin position="526"/>
        <end position="540"/>
    </location>
</feature>
<feature type="domain" description="PSP proline-rich" evidence="2">
    <location>
        <begin position="287"/>
        <end position="340"/>
    </location>
</feature>
<gene>
    <name evidence="3" type="ORF">KCU76_g2570</name>
</gene>
<organism evidence="3 4">
    <name type="scientific">Aureobasidium melanogenum</name>
    <name type="common">Aureobasidium pullulans var. melanogenum</name>
    <dbReference type="NCBI Taxonomy" id="46634"/>
    <lineage>
        <taxon>Eukaryota</taxon>
        <taxon>Fungi</taxon>
        <taxon>Dikarya</taxon>
        <taxon>Ascomycota</taxon>
        <taxon>Pezizomycotina</taxon>
        <taxon>Dothideomycetes</taxon>
        <taxon>Dothideomycetidae</taxon>
        <taxon>Dothideales</taxon>
        <taxon>Saccotheciaceae</taxon>
        <taxon>Aureobasidium</taxon>
    </lineage>
</organism>
<feature type="compositionally biased region" description="Low complexity" evidence="1">
    <location>
        <begin position="870"/>
        <end position="882"/>
    </location>
</feature>
<feature type="compositionally biased region" description="Polar residues" evidence="1">
    <location>
        <begin position="859"/>
        <end position="869"/>
    </location>
</feature>
<feature type="compositionally biased region" description="Basic residues" evidence="1">
    <location>
        <begin position="674"/>
        <end position="689"/>
    </location>
</feature>
<feature type="compositionally biased region" description="Basic and acidic residues" evidence="1">
    <location>
        <begin position="695"/>
        <end position="704"/>
    </location>
</feature>
<evidence type="ECO:0000313" key="4">
    <source>
        <dbReference type="Proteomes" id="UP000779574"/>
    </source>
</evidence>
<feature type="compositionally biased region" description="Gly residues" evidence="1">
    <location>
        <begin position="1050"/>
        <end position="1066"/>
    </location>
</feature>
<evidence type="ECO:0000256" key="1">
    <source>
        <dbReference type="SAM" id="MobiDB-lite"/>
    </source>
</evidence>
<protein>
    <submittedName>
        <fullName evidence="3">DUF382-domain-containing protein</fullName>
    </submittedName>
</protein>
<accession>A0A9P8ETB6</accession>
<comment type="caution">
    <text evidence="3">The sequence shown here is derived from an EMBL/GenBank/DDBJ whole genome shotgun (WGS) entry which is preliminary data.</text>
</comment>
<feature type="compositionally biased region" description="Basic and acidic residues" evidence="1">
    <location>
        <begin position="105"/>
        <end position="115"/>
    </location>
</feature>
<feature type="compositionally biased region" description="Basic and acidic residues" evidence="1">
    <location>
        <begin position="570"/>
        <end position="589"/>
    </location>
</feature>
<feature type="compositionally biased region" description="Low complexity" evidence="1">
    <location>
        <begin position="541"/>
        <end position="553"/>
    </location>
</feature>
<reference evidence="3" key="1">
    <citation type="journal article" date="2021" name="J Fungi (Basel)">
        <title>Virulence traits and population genomics of the black yeast Aureobasidium melanogenum.</title>
        <authorList>
            <person name="Cernosa A."/>
            <person name="Sun X."/>
            <person name="Gostincar C."/>
            <person name="Fang C."/>
            <person name="Gunde-Cimerman N."/>
            <person name="Song Z."/>
        </authorList>
    </citation>
    <scope>NUCLEOTIDE SEQUENCE</scope>
    <source>
        <strain evidence="3">EXF-9911</strain>
    </source>
</reference>
<feature type="compositionally biased region" description="Acidic residues" evidence="1">
    <location>
        <begin position="116"/>
        <end position="130"/>
    </location>
</feature>
<feature type="region of interest" description="Disordered" evidence="1">
    <location>
        <begin position="370"/>
        <end position="389"/>
    </location>
</feature>
<reference evidence="3" key="2">
    <citation type="submission" date="2021-08" db="EMBL/GenBank/DDBJ databases">
        <authorList>
            <person name="Gostincar C."/>
            <person name="Sun X."/>
            <person name="Song Z."/>
            <person name="Gunde-Cimerman N."/>
        </authorList>
    </citation>
    <scope>NUCLEOTIDE SEQUENCE</scope>
    <source>
        <strain evidence="3">EXF-9911</strain>
    </source>
</reference>
<dbReference type="GO" id="GO:0005634">
    <property type="term" value="C:nucleus"/>
    <property type="evidence" value="ECO:0007669"/>
    <property type="project" value="InterPro"/>
</dbReference>
<feature type="region of interest" description="Disordered" evidence="1">
    <location>
        <begin position="394"/>
        <end position="437"/>
    </location>
</feature>
<dbReference type="Pfam" id="PF04037">
    <property type="entry name" value="DUF382"/>
    <property type="match status" value="1"/>
</dbReference>
<dbReference type="SMART" id="SM00581">
    <property type="entry name" value="PSP"/>
    <property type="match status" value="1"/>
</dbReference>
<feature type="compositionally biased region" description="Pro residues" evidence="1">
    <location>
        <begin position="920"/>
        <end position="942"/>
    </location>
</feature>
<feature type="region of interest" description="Disordered" evidence="1">
    <location>
        <begin position="1"/>
        <end position="87"/>
    </location>
</feature>
<dbReference type="InterPro" id="IPR052584">
    <property type="entry name" value="U2_snRNP_Complex_Component"/>
</dbReference>
<dbReference type="PANTHER" id="PTHR12785">
    <property type="entry name" value="SPLICING FACTOR 3B"/>
    <property type="match status" value="1"/>
</dbReference>
<evidence type="ECO:0000313" key="3">
    <source>
        <dbReference type="EMBL" id="KAG9697995.1"/>
    </source>
</evidence>
<feature type="compositionally biased region" description="Pro residues" evidence="1">
    <location>
        <begin position="902"/>
        <end position="912"/>
    </location>
</feature>
<feature type="compositionally biased region" description="Basic and acidic residues" evidence="1">
    <location>
        <begin position="949"/>
        <end position="961"/>
    </location>
</feature>
<evidence type="ECO:0000259" key="2">
    <source>
        <dbReference type="SMART" id="SM00581"/>
    </source>
</evidence>
<dbReference type="InterPro" id="IPR007180">
    <property type="entry name" value="DUF382"/>
</dbReference>
<feature type="compositionally biased region" description="Basic and acidic residues" evidence="1">
    <location>
        <begin position="601"/>
        <end position="634"/>
    </location>
</feature>